<dbReference type="RefSeq" id="WP_106500104.1">
    <property type="nucleotide sequence ID" value="NZ_PXVC01000031.1"/>
</dbReference>
<dbReference type="InterPro" id="IPR002822">
    <property type="entry name" value="Ni_insertion"/>
</dbReference>
<evidence type="ECO:0000256" key="2">
    <source>
        <dbReference type="HAMAP-Rule" id="MF_01074"/>
    </source>
</evidence>
<keyword evidence="2" id="KW-0456">Lyase</keyword>
<evidence type="ECO:0000313" key="4">
    <source>
        <dbReference type="Proteomes" id="UP000240206"/>
    </source>
</evidence>
<dbReference type="AlphaFoldDB" id="A0A2P7EE20"/>
<name>A0A2P7EE20_9SYNE</name>
<organism evidence="3 4">
    <name type="scientific">Synechococcus lacustris str. Tous</name>
    <dbReference type="NCBI Taxonomy" id="1910958"/>
    <lineage>
        <taxon>Bacteria</taxon>
        <taxon>Bacillati</taxon>
        <taxon>Cyanobacteriota</taxon>
        <taxon>Cyanophyceae</taxon>
        <taxon>Synechococcales</taxon>
        <taxon>Synechococcaceae</taxon>
        <taxon>Synechococcus</taxon>
    </lineage>
</organism>
<protein>
    <recommendedName>
        <fullName evidence="2">Putative nickel insertion protein</fullName>
    </recommendedName>
</protein>
<keyword evidence="1 2" id="KW-0533">Nickel</keyword>
<comment type="similarity">
    <text evidence="2">Belongs to the LarC family.</text>
</comment>
<dbReference type="Pfam" id="PF01969">
    <property type="entry name" value="Ni_insertion"/>
    <property type="match status" value="1"/>
</dbReference>
<evidence type="ECO:0000313" key="3">
    <source>
        <dbReference type="EMBL" id="PSI01458.1"/>
    </source>
</evidence>
<evidence type="ECO:0000256" key="1">
    <source>
        <dbReference type="ARBA" id="ARBA00022596"/>
    </source>
</evidence>
<dbReference type="GO" id="GO:0016829">
    <property type="term" value="F:lyase activity"/>
    <property type="evidence" value="ECO:0007669"/>
    <property type="project" value="UniProtKB-UniRule"/>
</dbReference>
<dbReference type="NCBIfam" id="TIGR00299">
    <property type="entry name" value="nickel pincer cofactor biosynthesis protein LarC"/>
    <property type="match status" value="1"/>
</dbReference>
<gene>
    <name evidence="3" type="primary">larC</name>
    <name evidence="3" type="ORF">C7K08_07940</name>
</gene>
<dbReference type="GO" id="GO:0016151">
    <property type="term" value="F:nickel cation binding"/>
    <property type="evidence" value="ECO:0007669"/>
    <property type="project" value="UniProtKB-UniRule"/>
</dbReference>
<dbReference type="EMBL" id="PXVC01000031">
    <property type="protein sequence ID" value="PSI01458.1"/>
    <property type="molecule type" value="Genomic_DNA"/>
</dbReference>
<dbReference type="Proteomes" id="UP000240206">
    <property type="component" value="Unassembled WGS sequence"/>
</dbReference>
<keyword evidence="4" id="KW-1185">Reference proteome</keyword>
<comment type="caution">
    <text evidence="3">The sequence shown here is derived from an EMBL/GenBank/DDBJ whole genome shotgun (WGS) entry which is preliminary data.</text>
</comment>
<dbReference type="PANTHER" id="PTHR36566:SF1">
    <property type="entry name" value="PYRIDINIUM-3,5-BISTHIOCARBOXYLIC ACID MONONUCLEOTIDE NICKEL INSERTION PROTEIN"/>
    <property type="match status" value="1"/>
</dbReference>
<proteinExistence type="inferred from homology"/>
<dbReference type="PANTHER" id="PTHR36566">
    <property type="entry name" value="NICKEL INSERTION PROTEIN-RELATED"/>
    <property type="match status" value="1"/>
</dbReference>
<reference evidence="4" key="1">
    <citation type="submission" date="2018-03" db="EMBL/GenBank/DDBJ databases">
        <title>Ecological and genomic features of two cosmopolitan and abundant freshwater picocyanobacteria.</title>
        <authorList>
            <person name="Cabello-Yeves P.J."/>
            <person name="Picazo A."/>
            <person name="Camacho A."/>
            <person name="Callieri C."/>
            <person name="Rosselli R."/>
            <person name="Roda-Garcia J."/>
            <person name="Coutinho F.H."/>
            <person name="Rodriguez-Valera F."/>
        </authorList>
    </citation>
    <scope>NUCLEOTIDE SEQUENCE [LARGE SCALE GENOMIC DNA]</scope>
    <source>
        <strain evidence="4">Tous</strain>
    </source>
</reference>
<dbReference type="STRING" id="1910958.BTM30_02095"/>
<dbReference type="HAMAP" id="MF_01074">
    <property type="entry name" value="LarC"/>
    <property type="match status" value="1"/>
</dbReference>
<accession>A0A2P7EE20</accession>
<sequence length="391" mass="42404">MAAHWAYLDAPTGVAGDMLLAALFDQGLGQEVVLAPLAALGLGEAFRLHVAEGRNGGLRGTKLRVELLEQSPPHRLWRELKPQLEAAAWPEPLRLKVIEVFSLLAEAEARVHGLSPSQVHFHEVGAIDALVDVVGVCAGLLHFGIDHLLASPPPAGHGHVRSAHGVLPVPVPAVLEIARQRQIPLASSLGFPAAELTTPTGMALLSVWVERFCAPPAHIPAMVGIGLGEQQLDRPNLLRLWQPTVQKQEEQASTETLLVQECQIDDMDGEALAFLQEQLRLAGALEVFATPIQMKKGRPGVLLTSLAPPELAQSLRSIWWQHSSSLGLREKLESRWVLPRQAITLNSPWGPVQAKQAQGRVKVEADELARLAREHGLGWAELRSALANHQP</sequence>
<dbReference type="Gene3D" id="3.30.70.1380">
    <property type="entry name" value="Transcriptional regulatory protein pf0864 domain like"/>
    <property type="match status" value="1"/>
</dbReference>